<feature type="transmembrane region" description="Helical" evidence="2">
    <location>
        <begin position="197"/>
        <end position="214"/>
    </location>
</feature>
<feature type="transmembrane region" description="Helical" evidence="2">
    <location>
        <begin position="321"/>
        <end position="341"/>
    </location>
</feature>
<feature type="transmembrane region" description="Helical" evidence="2">
    <location>
        <begin position="550"/>
        <end position="570"/>
    </location>
</feature>
<evidence type="ECO:0000313" key="3">
    <source>
        <dbReference type="EMBL" id="OOK81098.1"/>
    </source>
</evidence>
<proteinExistence type="predicted"/>
<keyword evidence="2" id="KW-0472">Membrane</keyword>
<evidence type="ECO:0008006" key="5">
    <source>
        <dbReference type="Google" id="ProtNLM"/>
    </source>
</evidence>
<feature type="transmembrane region" description="Helical" evidence="2">
    <location>
        <begin position="171"/>
        <end position="191"/>
    </location>
</feature>
<feature type="transmembrane region" description="Helical" evidence="2">
    <location>
        <begin position="347"/>
        <end position="367"/>
    </location>
</feature>
<feature type="transmembrane region" description="Helical" evidence="2">
    <location>
        <begin position="576"/>
        <end position="596"/>
    </location>
</feature>
<dbReference type="InterPro" id="IPR019286">
    <property type="entry name" value="DUF2339_TM"/>
</dbReference>
<dbReference type="Proteomes" id="UP000188532">
    <property type="component" value="Unassembled WGS sequence"/>
</dbReference>
<keyword evidence="2" id="KW-0812">Transmembrane</keyword>
<dbReference type="EMBL" id="MVBN01000002">
    <property type="protein sequence ID" value="OOK81098.1"/>
    <property type="molecule type" value="Genomic_DNA"/>
</dbReference>
<feature type="transmembrane region" description="Helical" evidence="2">
    <location>
        <begin position="484"/>
        <end position="508"/>
    </location>
</feature>
<reference evidence="3 4" key="1">
    <citation type="submission" date="2017-02" db="EMBL/GenBank/DDBJ databases">
        <title>Complete genome sequences of Mycobacterium kansasii strains isolated from rhesus macaques.</title>
        <authorList>
            <person name="Panda A."/>
            <person name="Nagaraj S."/>
            <person name="Zhao X."/>
            <person name="Tettelin H."/>
            <person name="Detolla L.J."/>
        </authorList>
    </citation>
    <scope>NUCLEOTIDE SEQUENCE [LARGE SCALE GENOMIC DNA]</scope>
    <source>
        <strain evidence="3 4">11-3469</strain>
    </source>
</reference>
<dbReference type="PANTHER" id="PTHR38434:SF1">
    <property type="entry name" value="BLL2549 PROTEIN"/>
    <property type="match status" value="1"/>
</dbReference>
<evidence type="ECO:0000313" key="4">
    <source>
        <dbReference type="Proteomes" id="UP000188532"/>
    </source>
</evidence>
<dbReference type="AlphaFoldDB" id="A0A1V3XPT4"/>
<dbReference type="STRING" id="1768.B1T50_05930"/>
<dbReference type="Pfam" id="PF10101">
    <property type="entry name" value="DUF2339"/>
    <property type="match status" value="2"/>
</dbReference>
<feature type="transmembrane region" description="Helical" evidence="2">
    <location>
        <begin position="140"/>
        <end position="159"/>
    </location>
</feature>
<gene>
    <name evidence="3" type="ORF">BZL29_1953</name>
</gene>
<feature type="transmembrane region" description="Helical" evidence="2">
    <location>
        <begin position="420"/>
        <end position="438"/>
    </location>
</feature>
<sequence length="601" mass="61054">MVAAMTESPHAVISRLAAEFDALSRQIARVSGELGQLDRLISDSPAARQPAPTPPQPVAPYWQSYWQHWQPAAPAPPRPFAPSPPQHTPAPAPAPMRPASDRESGWIGKLLAVAGVAVTLIGVVLLLVLAAQAGLLRPEIRVTGGTLLALGLVGVATWLRNRPGGRIGAIALAATGIAAAYLDVIALTTIYKWVPAPAGLLLAAVVGGAGLALARRWDSEHLGLLVLVPLIGLAPVITRGVDILLVSFMLALSAAALPVQLGKDWIWLHAARIAATTLPLLVALMSVRHDGAWVIGAACGIAAILAIASGLVVLPAISNTAALAVLTAAGTLPALAAGMAVDRVMAAVLAAALASAMLAIVLVGTELPMIARQVWSGWSAISALVAATVAFDGYVEGPVLLSLAVIVAIAGRGDAVARWAAAGFGVIGTGLCYSYAPLGALLTATVMPTSIAVSTLAASLLVIAAVFAIARACAGVQDSDTRAILSVVAGMLVVYAFTAFTVTAGVLFGGTDVGFLAGHLIATVCWIGMAAALFGYALHHAGREDRTAPITAGLALTAAATAKLFVFDLATLDGMFRVAAFIVVGLVLLGMGAGYARSLAR</sequence>
<evidence type="ECO:0000256" key="1">
    <source>
        <dbReference type="SAM" id="MobiDB-lite"/>
    </source>
</evidence>
<organism evidence="3 4">
    <name type="scientific">Mycobacterium kansasii</name>
    <dbReference type="NCBI Taxonomy" id="1768"/>
    <lineage>
        <taxon>Bacteria</taxon>
        <taxon>Bacillati</taxon>
        <taxon>Actinomycetota</taxon>
        <taxon>Actinomycetes</taxon>
        <taxon>Mycobacteriales</taxon>
        <taxon>Mycobacteriaceae</taxon>
        <taxon>Mycobacterium</taxon>
    </lineage>
</organism>
<protein>
    <recommendedName>
        <fullName evidence="5">DUF2339 domain-containing protein</fullName>
    </recommendedName>
</protein>
<feature type="transmembrane region" description="Helical" evidence="2">
    <location>
        <begin position="450"/>
        <end position="472"/>
    </location>
</feature>
<dbReference type="PANTHER" id="PTHR38434">
    <property type="entry name" value="BLL2549 PROTEIN"/>
    <property type="match status" value="1"/>
</dbReference>
<name>A0A1V3XPT4_MYCKA</name>
<comment type="caution">
    <text evidence="3">The sequence shown here is derived from an EMBL/GenBank/DDBJ whole genome shotgun (WGS) entry which is preliminary data.</text>
</comment>
<feature type="region of interest" description="Disordered" evidence="1">
    <location>
        <begin position="72"/>
        <end position="100"/>
    </location>
</feature>
<evidence type="ECO:0000256" key="2">
    <source>
        <dbReference type="SAM" id="Phobius"/>
    </source>
</evidence>
<feature type="compositionally biased region" description="Pro residues" evidence="1">
    <location>
        <begin position="73"/>
        <end position="96"/>
    </location>
</feature>
<feature type="transmembrane region" description="Helical" evidence="2">
    <location>
        <begin position="514"/>
        <end position="538"/>
    </location>
</feature>
<feature type="transmembrane region" description="Helical" evidence="2">
    <location>
        <begin position="221"/>
        <end position="237"/>
    </location>
</feature>
<feature type="transmembrane region" description="Helical" evidence="2">
    <location>
        <begin position="266"/>
        <end position="287"/>
    </location>
</feature>
<feature type="transmembrane region" description="Helical" evidence="2">
    <location>
        <begin position="293"/>
        <end position="314"/>
    </location>
</feature>
<accession>A0A1V3XPT4</accession>
<feature type="transmembrane region" description="Helical" evidence="2">
    <location>
        <begin position="110"/>
        <end position="134"/>
    </location>
</feature>
<keyword evidence="2" id="KW-1133">Transmembrane helix</keyword>